<comment type="caution">
    <text evidence="6">The sequence shown here is derived from an EMBL/GenBank/DDBJ whole genome shotgun (WGS) entry which is preliminary data.</text>
</comment>
<dbReference type="Gene3D" id="3.40.50.1970">
    <property type="match status" value="1"/>
</dbReference>
<organism evidence="6 7">
    <name type="scientific">Streptomyces sp. 900105755</name>
    <dbReference type="NCBI Taxonomy" id="3154389"/>
    <lineage>
        <taxon>Bacteria</taxon>
        <taxon>Bacillati</taxon>
        <taxon>Actinomycetota</taxon>
        <taxon>Actinomycetes</taxon>
        <taxon>Kitasatosporales</taxon>
        <taxon>Streptomycetaceae</taxon>
        <taxon>Streptomyces</taxon>
    </lineage>
</organism>
<dbReference type="EC" id="1.3.1.32" evidence="6"/>
<evidence type="ECO:0000259" key="5">
    <source>
        <dbReference type="Pfam" id="PF25137"/>
    </source>
</evidence>
<dbReference type="SUPFAM" id="SSF56796">
    <property type="entry name" value="Dehydroquinate synthase-like"/>
    <property type="match status" value="1"/>
</dbReference>
<evidence type="ECO:0000259" key="4">
    <source>
        <dbReference type="Pfam" id="PF00465"/>
    </source>
</evidence>
<dbReference type="PANTHER" id="PTHR11496:SF102">
    <property type="entry name" value="ALCOHOL DEHYDROGENASE 4"/>
    <property type="match status" value="1"/>
</dbReference>
<dbReference type="EMBL" id="JBEOZM010000015">
    <property type="protein sequence ID" value="MER6271233.1"/>
    <property type="molecule type" value="Genomic_DNA"/>
</dbReference>
<reference evidence="6 7" key="1">
    <citation type="submission" date="2024-06" db="EMBL/GenBank/DDBJ databases">
        <title>The Natural Products Discovery Center: Release of the First 8490 Sequenced Strains for Exploring Actinobacteria Biosynthetic Diversity.</title>
        <authorList>
            <person name="Kalkreuter E."/>
            <person name="Kautsar S.A."/>
            <person name="Yang D."/>
            <person name="Bader C.D."/>
            <person name="Teijaro C.N."/>
            <person name="Fluegel L."/>
            <person name="Davis C.M."/>
            <person name="Simpson J.R."/>
            <person name="Lauterbach L."/>
            <person name="Steele A.D."/>
            <person name="Gui C."/>
            <person name="Meng S."/>
            <person name="Li G."/>
            <person name="Viehrig K."/>
            <person name="Ye F."/>
            <person name="Su P."/>
            <person name="Kiefer A.F."/>
            <person name="Nichols A."/>
            <person name="Cepeda A.J."/>
            <person name="Yan W."/>
            <person name="Fan B."/>
            <person name="Jiang Y."/>
            <person name="Adhikari A."/>
            <person name="Zheng C.-J."/>
            <person name="Schuster L."/>
            <person name="Cowan T.M."/>
            <person name="Smanski M.J."/>
            <person name="Chevrette M.G."/>
            <person name="De Carvalho L.P.S."/>
            <person name="Shen B."/>
        </authorList>
    </citation>
    <scope>NUCLEOTIDE SEQUENCE [LARGE SCALE GENOMIC DNA]</scope>
    <source>
        <strain evidence="6 7">NPDC001694</strain>
    </source>
</reference>
<evidence type="ECO:0000256" key="1">
    <source>
        <dbReference type="ARBA" id="ARBA00007358"/>
    </source>
</evidence>
<evidence type="ECO:0000313" key="6">
    <source>
        <dbReference type="EMBL" id="MER6271233.1"/>
    </source>
</evidence>
<dbReference type="InterPro" id="IPR039697">
    <property type="entry name" value="Alcohol_dehydrogenase_Fe"/>
</dbReference>
<dbReference type="InterPro" id="IPR056798">
    <property type="entry name" value="ADH_Fe_C"/>
</dbReference>
<feature type="domain" description="Fe-containing alcohol dehydrogenase-like C-terminal" evidence="5">
    <location>
        <begin position="166"/>
        <end position="348"/>
    </location>
</feature>
<dbReference type="Pfam" id="PF00465">
    <property type="entry name" value="Fe-ADH"/>
    <property type="match status" value="1"/>
</dbReference>
<proteinExistence type="inferred from homology"/>
<dbReference type="InterPro" id="IPR034786">
    <property type="entry name" value="MAR"/>
</dbReference>
<dbReference type="PANTHER" id="PTHR11496">
    <property type="entry name" value="ALCOHOL DEHYDROGENASE"/>
    <property type="match status" value="1"/>
</dbReference>
<accession>A0ABV1TNL7</accession>
<dbReference type="Gene3D" id="1.20.1090.10">
    <property type="entry name" value="Dehydroquinate synthase-like - alpha domain"/>
    <property type="match status" value="1"/>
</dbReference>
<evidence type="ECO:0000256" key="2">
    <source>
        <dbReference type="ARBA" id="ARBA00023002"/>
    </source>
</evidence>
<protein>
    <submittedName>
        <fullName evidence="6">Maleylacetate reductase</fullName>
        <ecNumber evidence="6">1.3.1.32</ecNumber>
    </submittedName>
</protein>
<sequence>MRFDHETLPQRVRFASRAAAAGLRTEVELLGGLRPMVIADPAARAVAREISAGLPVAHWHDRDGDVVMHVPVAVAERARAAAAEHDVDVVVAVGGGSTTGLAKAVALTSGIPVVAVPTTYAGSEATAVWGLTEDARKTTGTDPRVLPRAVVYDAALTLTLPVGMSVASGLNALAHCVDSMWAPRTDPIDQALAAEGVRALRTGLPLIVKEPEGLDGRERALYGAYLSATAFASAGSGLHHKICHVLGGMFDLPHAQTHAVVLPHVLAFNAPHAPEAERRLAAAFDAPTATAGLALVYDELDPPRALRDLGMPEDGITPAAEAIVAAAPPDNPRAVTLGPVRRLVRAAWEGARP</sequence>
<keyword evidence="3" id="KW-0520">NAD</keyword>
<evidence type="ECO:0000313" key="7">
    <source>
        <dbReference type="Proteomes" id="UP001490365"/>
    </source>
</evidence>
<evidence type="ECO:0000256" key="3">
    <source>
        <dbReference type="ARBA" id="ARBA00023027"/>
    </source>
</evidence>
<feature type="domain" description="Alcohol dehydrogenase iron-type/glycerol dehydrogenase GldA" evidence="4">
    <location>
        <begin position="9"/>
        <end position="153"/>
    </location>
</feature>
<keyword evidence="7" id="KW-1185">Reference proteome</keyword>
<name>A0ABV1TNL7_9ACTN</name>
<dbReference type="RefSeq" id="WP_351959642.1">
    <property type="nucleotide sequence ID" value="NZ_JBEOZM010000015.1"/>
</dbReference>
<dbReference type="CDD" id="cd08177">
    <property type="entry name" value="MAR"/>
    <property type="match status" value="1"/>
</dbReference>
<dbReference type="GO" id="GO:0018506">
    <property type="term" value="F:maleylacetate reductase activity"/>
    <property type="evidence" value="ECO:0007669"/>
    <property type="project" value="UniProtKB-EC"/>
</dbReference>
<dbReference type="InterPro" id="IPR001670">
    <property type="entry name" value="ADH_Fe/GldA"/>
</dbReference>
<comment type="similarity">
    <text evidence="1">Belongs to the iron-containing alcohol dehydrogenase family.</text>
</comment>
<dbReference type="Pfam" id="PF25137">
    <property type="entry name" value="ADH_Fe_C"/>
    <property type="match status" value="1"/>
</dbReference>
<keyword evidence="2 6" id="KW-0560">Oxidoreductase</keyword>
<gene>
    <name evidence="6" type="ORF">ABT211_28650</name>
</gene>
<dbReference type="Proteomes" id="UP001490365">
    <property type="component" value="Unassembled WGS sequence"/>
</dbReference>